<dbReference type="Proteomes" id="UP001190700">
    <property type="component" value="Unassembled WGS sequence"/>
</dbReference>
<gene>
    <name evidence="1" type="ORF">CYMTET_34794</name>
</gene>
<dbReference type="InterPro" id="IPR015943">
    <property type="entry name" value="WD40/YVTN_repeat-like_dom_sf"/>
</dbReference>
<evidence type="ECO:0000313" key="2">
    <source>
        <dbReference type="Proteomes" id="UP001190700"/>
    </source>
</evidence>
<sequence length="267" mass="28454">MLRNDSIGAGPRVPGGLRSLAYNLESYCQWQRGEARGRQWQLRVGGSVVRQGERLVAAVAVAKVGAVLCAQGERLVAAVAVASGGSVVRSVGEGRGSWRQWQLRVGAGCSAQGERLRAWAVAAAVGGERFVAAMAFVGDGGIHFITVGADNNHTIAVWNCEGGRLLFRSKGYMGSPPQIDGWDWPFSARQVYGVACNPFSVGEFVTFGHKHIKIWRPNSERTTADKWSSRAGVFNSHPVHVGPPSSRRPPVSGPCTLVPLALAALLS</sequence>
<feature type="non-terminal residue" evidence="1">
    <location>
        <position position="267"/>
    </location>
</feature>
<accession>A0AAE0KPI3</accession>
<name>A0AAE0KPI3_9CHLO</name>
<comment type="caution">
    <text evidence="1">The sequence shown here is derived from an EMBL/GenBank/DDBJ whole genome shotgun (WGS) entry which is preliminary data.</text>
</comment>
<dbReference type="AlphaFoldDB" id="A0AAE0KPI3"/>
<dbReference type="EMBL" id="LGRX02022007">
    <property type="protein sequence ID" value="KAK3256051.1"/>
    <property type="molecule type" value="Genomic_DNA"/>
</dbReference>
<reference evidence="1 2" key="1">
    <citation type="journal article" date="2015" name="Genome Biol. Evol.">
        <title>Comparative Genomics of a Bacterivorous Green Alga Reveals Evolutionary Causalities and Consequences of Phago-Mixotrophic Mode of Nutrition.</title>
        <authorList>
            <person name="Burns J.A."/>
            <person name="Paasch A."/>
            <person name="Narechania A."/>
            <person name="Kim E."/>
        </authorList>
    </citation>
    <scope>NUCLEOTIDE SEQUENCE [LARGE SCALE GENOMIC DNA]</scope>
    <source>
        <strain evidence="1 2">PLY_AMNH</strain>
    </source>
</reference>
<keyword evidence="2" id="KW-1185">Reference proteome</keyword>
<dbReference type="Gene3D" id="2.130.10.10">
    <property type="entry name" value="YVTN repeat-like/Quinoprotein amine dehydrogenase"/>
    <property type="match status" value="1"/>
</dbReference>
<protein>
    <submittedName>
        <fullName evidence="1">Uncharacterized protein</fullName>
    </submittedName>
</protein>
<proteinExistence type="predicted"/>
<dbReference type="SUPFAM" id="SSF75011">
    <property type="entry name" value="3-carboxy-cis,cis-mucoante lactonizing enzyme"/>
    <property type="match status" value="1"/>
</dbReference>
<evidence type="ECO:0000313" key="1">
    <source>
        <dbReference type="EMBL" id="KAK3256051.1"/>
    </source>
</evidence>
<organism evidence="1 2">
    <name type="scientific">Cymbomonas tetramitiformis</name>
    <dbReference type="NCBI Taxonomy" id="36881"/>
    <lineage>
        <taxon>Eukaryota</taxon>
        <taxon>Viridiplantae</taxon>
        <taxon>Chlorophyta</taxon>
        <taxon>Pyramimonadophyceae</taxon>
        <taxon>Pyramimonadales</taxon>
        <taxon>Pyramimonadaceae</taxon>
        <taxon>Cymbomonas</taxon>
    </lineage>
</organism>